<comment type="caution">
    <text evidence="2">The sequence shown here is derived from an EMBL/GenBank/DDBJ whole genome shotgun (WGS) entry which is preliminary data.</text>
</comment>
<gene>
    <name evidence="2" type="ORF">RFH51_08740</name>
</gene>
<dbReference type="Pfam" id="PF12697">
    <property type="entry name" value="Abhydrolase_6"/>
    <property type="match status" value="1"/>
</dbReference>
<evidence type="ECO:0000313" key="3">
    <source>
        <dbReference type="Proteomes" id="UP001243195"/>
    </source>
</evidence>
<dbReference type="SUPFAM" id="SSF53474">
    <property type="entry name" value="alpha/beta-Hydrolases"/>
    <property type="match status" value="1"/>
</dbReference>
<dbReference type="Proteomes" id="UP001243195">
    <property type="component" value="Unassembled WGS sequence"/>
</dbReference>
<evidence type="ECO:0000313" key="2">
    <source>
        <dbReference type="EMBL" id="MDQ9071542.1"/>
    </source>
</evidence>
<protein>
    <submittedName>
        <fullName evidence="2">Alpha/beta hydrolase</fullName>
    </submittedName>
</protein>
<dbReference type="Gene3D" id="3.40.50.1820">
    <property type="entry name" value="alpha/beta hydrolase"/>
    <property type="match status" value="1"/>
</dbReference>
<sequence length="268" mass="30676">MKQKPLIHFAHANGVPSKVYRKIFEQLSSEFDIISVPLIGPDRRYPIRNNWAELTEQVIDSIVRQAEGRKVIGLGHSLGSVLTFMASYQRPELFEKVIMMDPPLIVGKASFAFQMAKIFKPKLIDKITPAGLSAKRRDHWDSREQAHDLLLSKKFYQDFDRECYQDYIDHALTEDHLNGGVTLTISKYDEVEIFRTSPANWWLPMPKPPVSTELVVGDQSPFLKQKFPQITKKKFGIPYTVTTGGHMFPLEHPDETVALLKAKLAHFI</sequence>
<name>A0AAW8JG26_9GAMM</name>
<accession>A0AAW8JG26</accession>
<feature type="domain" description="AB hydrolase-1" evidence="1">
    <location>
        <begin position="9"/>
        <end position="258"/>
    </location>
</feature>
<dbReference type="InterPro" id="IPR029058">
    <property type="entry name" value="AB_hydrolase_fold"/>
</dbReference>
<dbReference type="InterPro" id="IPR000073">
    <property type="entry name" value="AB_hydrolase_1"/>
</dbReference>
<keyword evidence="2" id="KW-0378">Hydrolase</keyword>
<organism evidence="2 3">
    <name type="scientific">Acinetobacter gerneri</name>
    <dbReference type="NCBI Taxonomy" id="202952"/>
    <lineage>
        <taxon>Bacteria</taxon>
        <taxon>Pseudomonadati</taxon>
        <taxon>Pseudomonadota</taxon>
        <taxon>Gammaproteobacteria</taxon>
        <taxon>Moraxellales</taxon>
        <taxon>Moraxellaceae</taxon>
        <taxon>Acinetobacter</taxon>
    </lineage>
</organism>
<dbReference type="EMBL" id="JAVIDA010000009">
    <property type="protein sequence ID" value="MDQ9071542.1"/>
    <property type="molecule type" value="Genomic_DNA"/>
</dbReference>
<reference evidence="2" key="1">
    <citation type="submission" date="2023-08" db="EMBL/GenBank/DDBJ databases">
        <title>Emergence of clinically-relevant ST2 carbapenem-resistant Acinetobacter baumannii strains in hospital sewages in Zhejiang, East of China.</title>
        <authorList>
            <person name="Kaichao C."/>
            <person name="Zhang R."/>
        </authorList>
    </citation>
    <scope>NUCLEOTIDE SEQUENCE</scope>
    <source>
        <strain evidence="2">M-SY-60</strain>
    </source>
</reference>
<dbReference type="AlphaFoldDB" id="A0AAW8JG26"/>
<dbReference type="GO" id="GO:0016787">
    <property type="term" value="F:hydrolase activity"/>
    <property type="evidence" value="ECO:0007669"/>
    <property type="project" value="UniProtKB-KW"/>
</dbReference>
<evidence type="ECO:0000259" key="1">
    <source>
        <dbReference type="Pfam" id="PF12697"/>
    </source>
</evidence>
<dbReference type="RefSeq" id="WP_308955800.1">
    <property type="nucleotide sequence ID" value="NZ_DAMBEH010000040.1"/>
</dbReference>
<proteinExistence type="predicted"/>